<reference evidence="2" key="1">
    <citation type="journal article" date="2010" name="Science">
        <title>Plasticity of animal genome architecture unmasked by rapid evolution of a pelagic tunicate.</title>
        <authorList>
            <person name="Denoeud F."/>
            <person name="Henriet S."/>
            <person name="Mungpakdee S."/>
            <person name="Aury J.M."/>
            <person name="Da Silva C."/>
            <person name="Brinkmann H."/>
            <person name="Mikhaleva J."/>
            <person name="Olsen L.C."/>
            <person name="Jubin C."/>
            <person name="Canestro C."/>
            <person name="Bouquet J.M."/>
            <person name="Danks G."/>
            <person name="Poulain J."/>
            <person name="Campsteijn C."/>
            <person name="Adamski M."/>
            <person name="Cross I."/>
            <person name="Yadetie F."/>
            <person name="Muffato M."/>
            <person name="Louis A."/>
            <person name="Butcher S."/>
            <person name="Tsagkogeorga G."/>
            <person name="Konrad A."/>
            <person name="Singh S."/>
            <person name="Jensen M.F."/>
            <person name="Cong E.H."/>
            <person name="Eikeseth-Otteraa H."/>
            <person name="Noel B."/>
            <person name="Anthouard V."/>
            <person name="Porcel B.M."/>
            <person name="Kachouri-Lafond R."/>
            <person name="Nishino A."/>
            <person name="Ugolini M."/>
            <person name="Chourrout P."/>
            <person name="Nishida H."/>
            <person name="Aasland R."/>
            <person name="Huzurbazar S."/>
            <person name="Westhof E."/>
            <person name="Delsuc F."/>
            <person name="Lehrach H."/>
            <person name="Reinhardt R."/>
            <person name="Weissenbach J."/>
            <person name="Roy S.W."/>
            <person name="Artiguenave F."/>
            <person name="Postlethwait J.H."/>
            <person name="Manak J.R."/>
            <person name="Thompson E.M."/>
            <person name="Jaillon O."/>
            <person name="Du Pasquier L."/>
            <person name="Boudinot P."/>
            <person name="Liberles D.A."/>
            <person name="Volff J.N."/>
            <person name="Philippe H."/>
            <person name="Lenhard B."/>
            <person name="Roest Crollius H."/>
            <person name="Wincker P."/>
            <person name="Chourrout D."/>
        </authorList>
    </citation>
    <scope>NUCLEOTIDE SEQUENCE [LARGE SCALE GENOMIC DNA]</scope>
</reference>
<dbReference type="Proteomes" id="UP000001307">
    <property type="component" value="Unassembled WGS sequence"/>
</dbReference>
<dbReference type="InterPro" id="IPR013787">
    <property type="entry name" value="S100_Ca-bd_sub"/>
</dbReference>
<dbReference type="OrthoDB" id="26525at2759"/>
<sequence>MTTIGDLMRSLIGIFNEHAGADKLLSKAELKNMMNQSFLRCSTRNKLRSSWISLTRTVTDQLPSRNSSARWRSFAICSTTPMLILLTFG</sequence>
<organism evidence="2">
    <name type="scientific">Oikopleura dioica</name>
    <name type="common">Tunicate</name>
    <dbReference type="NCBI Taxonomy" id="34765"/>
    <lineage>
        <taxon>Eukaryota</taxon>
        <taxon>Metazoa</taxon>
        <taxon>Chordata</taxon>
        <taxon>Tunicata</taxon>
        <taxon>Appendicularia</taxon>
        <taxon>Copelata</taxon>
        <taxon>Oikopleuridae</taxon>
        <taxon>Oikopleura</taxon>
    </lineage>
</organism>
<gene>
    <name evidence="2" type="ORF">GSOID_T00018042001</name>
</gene>
<dbReference type="Pfam" id="PF01023">
    <property type="entry name" value="S_100"/>
    <property type="match status" value="1"/>
</dbReference>
<dbReference type="InParanoid" id="E4XQT2"/>
<evidence type="ECO:0000259" key="1">
    <source>
        <dbReference type="Pfam" id="PF01023"/>
    </source>
</evidence>
<name>E4XQT2_OIKDI</name>
<evidence type="ECO:0000313" key="2">
    <source>
        <dbReference type="EMBL" id="CBY12168.1"/>
    </source>
</evidence>
<proteinExistence type="predicted"/>
<dbReference type="EMBL" id="FN653109">
    <property type="protein sequence ID" value="CBY12168.1"/>
    <property type="molecule type" value="Genomic_DNA"/>
</dbReference>
<keyword evidence="3" id="KW-1185">Reference proteome</keyword>
<evidence type="ECO:0000313" key="3">
    <source>
        <dbReference type="Proteomes" id="UP000001307"/>
    </source>
</evidence>
<dbReference type="AlphaFoldDB" id="E4XQT2"/>
<accession>E4XQT2</accession>
<protein>
    <recommendedName>
        <fullName evidence="1">S100/CaBP-9k-type calcium binding subdomain domain-containing protein</fullName>
    </recommendedName>
</protein>
<feature type="domain" description="S100/CaBP-9k-type calcium binding subdomain" evidence="1">
    <location>
        <begin position="8"/>
        <end position="36"/>
    </location>
</feature>